<evidence type="ECO:0000256" key="2">
    <source>
        <dbReference type="ARBA" id="ARBA00022475"/>
    </source>
</evidence>
<keyword evidence="3 8" id="KW-0812">Transmembrane</keyword>
<feature type="transmembrane region" description="Helical" evidence="8">
    <location>
        <begin position="99"/>
        <end position="116"/>
    </location>
</feature>
<dbReference type="GO" id="GO:0005886">
    <property type="term" value="C:plasma membrane"/>
    <property type="evidence" value="ECO:0007669"/>
    <property type="project" value="UniProtKB-SubCell"/>
</dbReference>
<evidence type="ECO:0000256" key="7">
    <source>
        <dbReference type="ARBA" id="ARBA00023224"/>
    </source>
</evidence>
<protein>
    <recommendedName>
        <fullName evidence="8">Gustatory receptor</fullName>
    </recommendedName>
</protein>
<dbReference type="GO" id="GO:0007165">
    <property type="term" value="P:signal transduction"/>
    <property type="evidence" value="ECO:0007669"/>
    <property type="project" value="UniProtKB-KW"/>
</dbReference>
<keyword evidence="5 8" id="KW-0472">Membrane</keyword>
<dbReference type="KEGG" id="tpal:117649602"/>
<evidence type="ECO:0000256" key="1">
    <source>
        <dbReference type="ARBA" id="ARBA00004651"/>
    </source>
</evidence>
<keyword evidence="6 8" id="KW-0675">Receptor</keyword>
<dbReference type="GO" id="GO:0043025">
    <property type="term" value="C:neuronal cell body"/>
    <property type="evidence" value="ECO:0007669"/>
    <property type="project" value="TreeGrafter"/>
</dbReference>
<reference evidence="10" key="1">
    <citation type="submission" date="2025-08" db="UniProtKB">
        <authorList>
            <consortium name="RefSeq"/>
        </authorList>
    </citation>
    <scope>IDENTIFICATION</scope>
    <source>
        <tissue evidence="10">Total insect</tissue>
    </source>
</reference>
<dbReference type="InParanoid" id="A0A6P8ZTQ2"/>
<evidence type="ECO:0000313" key="9">
    <source>
        <dbReference type="Proteomes" id="UP000515158"/>
    </source>
</evidence>
<dbReference type="InterPro" id="IPR013604">
    <property type="entry name" value="7TM_chemorcpt"/>
</dbReference>
<feature type="transmembrane region" description="Helical" evidence="8">
    <location>
        <begin position="187"/>
        <end position="210"/>
    </location>
</feature>
<dbReference type="Pfam" id="PF08395">
    <property type="entry name" value="7tm_7"/>
    <property type="match status" value="1"/>
</dbReference>
<dbReference type="PANTHER" id="PTHR21143:SF121">
    <property type="entry name" value="GUSTATORY AND ODORANT RECEPTOR 21A"/>
    <property type="match status" value="1"/>
</dbReference>
<dbReference type="AlphaFoldDB" id="A0A6P8ZTQ2"/>
<comment type="subcellular location">
    <subcellularLocation>
        <location evidence="1 8">Cell membrane</location>
        <topology evidence="1 8">Multi-pass membrane protein</topology>
    </subcellularLocation>
</comment>
<dbReference type="GO" id="GO:0030425">
    <property type="term" value="C:dendrite"/>
    <property type="evidence" value="ECO:0007669"/>
    <property type="project" value="TreeGrafter"/>
</dbReference>
<name>A0A6P8ZTQ2_THRPL</name>
<sequence>MMRQTSSEYPKPAQIHVSPVASGWTLMNFPARAPIRPGVLSAPDEKRSQPLKNSTVLSDMFAGHGIYYKIWPIGYAMALLGMLPVTFSPIRVSAHPLRSTLVYCVAVTALVLWSGFRMVQDRIAVLADSGRSLQAYIHSVLSIVSALGILLLPLLWLEVGNLYRNEATCAHLMESFPCSPKCRWSAVLSWITVVNCALLSPIFALAYVQVIAREGAADYHFFIHNHVFLLVFCVSVMFCALSHSVKNYANNLCSTVTEVLSLKCPSPKRLVLCRRAWLRLRDLTQGMVVMPFTAMFLMLFVLLMTTLGSYLCLLCLFESQVVRGIFLLILGLYFSGLLLLVCDAVHRTTAAVGDNFLRPLESFCRANEIGDAAMEEVNIFREIVASKEISVSAAGFWVINRGTLGSLAAASVSYLVILIQFRQTENTVNDAMNHTQDTISIVK</sequence>
<evidence type="ECO:0000256" key="6">
    <source>
        <dbReference type="ARBA" id="ARBA00023170"/>
    </source>
</evidence>
<dbReference type="GO" id="GO:0050909">
    <property type="term" value="P:sensory perception of taste"/>
    <property type="evidence" value="ECO:0007669"/>
    <property type="project" value="InterPro"/>
</dbReference>
<evidence type="ECO:0000256" key="4">
    <source>
        <dbReference type="ARBA" id="ARBA00022989"/>
    </source>
</evidence>
<feature type="transmembrane region" description="Helical" evidence="8">
    <location>
        <begin position="66"/>
        <end position="87"/>
    </location>
</feature>
<dbReference type="RefSeq" id="XP_034248391.1">
    <property type="nucleotide sequence ID" value="XM_034392500.1"/>
</dbReference>
<organism evidence="10">
    <name type="scientific">Thrips palmi</name>
    <name type="common">Melon thrips</name>
    <dbReference type="NCBI Taxonomy" id="161013"/>
    <lineage>
        <taxon>Eukaryota</taxon>
        <taxon>Metazoa</taxon>
        <taxon>Ecdysozoa</taxon>
        <taxon>Arthropoda</taxon>
        <taxon>Hexapoda</taxon>
        <taxon>Insecta</taxon>
        <taxon>Pterygota</taxon>
        <taxon>Neoptera</taxon>
        <taxon>Paraneoptera</taxon>
        <taxon>Thysanoptera</taxon>
        <taxon>Terebrantia</taxon>
        <taxon>Thripoidea</taxon>
        <taxon>Thripidae</taxon>
        <taxon>Thrips</taxon>
    </lineage>
</organism>
<feature type="transmembrane region" description="Helical" evidence="8">
    <location>
        <begin position="288"/>
        <end position="310"/>
    </location>
</feature>
<dbReference type="Proteomes" id="UP000515158">
    <property type="component" value="Unplaced"/>
</dbReference>
<dbReference type="OrthoDB" id="6366728at2759"/>
<dbReference type="GeneID" id="117649602"/>
<keyword evidence="4 8" id="KW-1133">Transmembrane helix</keyword>
<feature type="transmembrane region" description="Helical" evidence="8">
    <location>
        <begin position="322"/>
        <end position="341"/>
    </location>
</feature>
<comment type="function">
    <text evidence="8">Gustatory receptor which mediates acceptance or avoidance behavior, depending on its substrates.</text>
</comment>
<dbReference type="GO" id="GO:0030424">
    <property type="term" value="C:axon"/>
    <property type="evidence" value="ECO:0007669"/>
    <property type="project" value="TreeGrafter"/>
</dbReference>
<keyword evidence="2 8" id="KW-1003">Cell membrane</keyword>
<accession>A0A6P8ZTQ2</accession>
<feature type="transmembrane region" description="Helical" evidence="8">
    <location>
        <begin position="222"/>
        <end position="241"/>
    </location>
</feature>
<gene>
    <name evidence="10" type="primary">LOC117649602</name>
</gene>
<evidence type="ECO:0000256" key="3">
    <source>
        <dbReference type="ARBA" id="ARBA00022692"/>
    </source>
</evidence>
<feature type="transmembrane region" description="Helical" evidence="8">
    <location>
        <begin position="136"/>
        <end position="157"/>
    </location>
</feature>
<keyword evidence="9" id="KW-1185">Reference proteome</keyword>
<proteinExistence type="inferred from homology"/>
<evidence type="ECO:0000256" key="8">
    <source>
        <dbReference type="RuleBase" id="RU363108"/>
    </source>
</evidence>
<evidence type="ECO:0000313" key="10">
    <source>
        <dbReference type="RefSeq" id="XP_034248391.1"/>
    </source>
</evidence>
<evidence type="ECO:0000256" key="5">
    <source>
        <dbReference type="ARBA" id="ARBA00023136"/>
    </source>
</evidence>
<dbReference type="PANTHER" id="PTHR21143">
    <property type="entry name" value="INVERTEBRATE GUSTATORY RECEPTOR"/>
    <property type="match status" value="1"/>
</dbReference>
<keyword evidence="7 8" id="KW-0807">Transducer</keyword>
<comment type="similarity">
    <text evidence="8">Belongs to the insect chemoreceptor superfamily. Gustatory receptor (GR) family.</text>
</comment>